<evidence type="ECO:0000256" key="4">
    <source>
        <dbReference type="ARBA" id="ARBA00007739"/>
    </source>
</evidence>
<keyword evidence="21" id="KW-0511">Multifunctional enzyme</keyword>
<keyword evidence="22" id="KW-0961">Cell wall biogenesis/degradation</keyword>
<evidence type="ECO:0000256" key="12">
    <source>
        <dbReference type="ARBA" id="ARBA00022679"/>
    </source>
</evidence>
<keyword evidence="16" id="KW-0735">Signal-anchor</keyword>
<keyword evidence="19" id="KW-0472">Membrane</keyword>
<accession>A0A1P8KEV8</accession>
<evidence type="ECO:0000256" key="20">
    <source>
        <dbReference type="ARBA" id="ARBA00023251"/>
    </source>
</evidence>
<dbReference type="EMBL" id="CP019239">
    <property type="protein sequence ID" value="APW44563.1"/>
    <property type="molecule type" value="Genomic_DNA"/>
</dbReference>
<keyword evidence="13" id="KW-0812">Transmembrane</keyword>
<evidence type="ECO:0000259" key="28">
    <source>
        <dbReference type="Pfam" id="PF00912"/>
    </source>
</evidence>
<dbReference type="SUPFAM" id="SSF56601">
    <property type="entry name" value="beta-lactamase/transpeptidase-like"/>
    <property type="match status" value="1"/>
</dbReference>
<evidence type="ECO:0000256" key="16">
    <source>
        <dbReference type="ARBA" id="ARBA00022968"/>
    </source>
</evidence>
<dbReference type="EC" id="3.4.16.4" evidence="5"/>
<keyword evidence="7" id="KW-1003">Cell membrane</keyword>
<dbReference type="eggNOG" id="COG5009">
    <property type="taxonomic scope" value="Bacteria"/>
</dbReference>
<dbReference type="InterPro" id="IPR050396">
    <property type="entry name" value="Glycosyltr_51/Transpeptidase"/>
</dbReference>
<feature type="domain" description="Glycosyl transferase family 51" evidence="28">
    <location>
        <begin position="69"/>
        <end position="238"/>
    </location>
</feature>
<organism evidence="30 31">
    <name type="scientific">Rhodoferax saidenbachensis</name>
    <dbReference type="NCBI Taxonomy" id="1484693"/>
    <lineage>
        <taxon>Bacteria</taxon>
        <taxon>Pseudomonadati</taxon>
        <taxon>Pseudomonadota</taxon>
        <taxon>Betaproteobacteria</taxon>
        <taxon>Burkholderiales</taxon>
        <taxon>Comamonadaceae</taxon>
        <taxon>Rhodoferax</taxon>
    </lineage>
</organism>
<proteinExistence type="inferred from homology"/>
<dbReference type="InterPro" id="IPR023346">
    <property type="entry name" value="Lysozyme-like_dom_sf"/>
</dbReference>
<dbReference type="KEGG" id="rsb:RS694_19925"/>
<name>A0A1P8KEV8_9BURK</name>
<keyword evidence="12" id="KW-0808">Transferase</keyword>
<dbReference type="STRING" id="1484693.RS694_19925"/>
<evidence type="ECO:0000256" key="13">
    <source>
        <dbReference type="ARBA" id="ARBA00022692"/>
    </source>
</evidence>
<dbReference type="InterPro" id="IPR012338">
    <property type="entry name" value="Beta-lactam/transpept-like"/>
</dbReference>
<dbReference type="PANTHER" id="PTHR32282">
    <property type="entry name" value="BINDING PROTEIN TRANSPEPTIDASE, PUTATIVE-RELATED"/>
    <property type="match status" value="1"/>
</dbReference>
<keyword evidence="10" id="KW-0645">Protease</keyword>
<evidence type="ECO:0000256" key="21">
    <source>
        <dbReference type="ARBA" id="ARBA00023268"/>
    </source>
</evidence>
<evidence type="ECO:0000256" key="8">
    <source>
        <dbReference type="ARBA" id="ARBA00022519"/>
    </source>
</evidence>
<comment type="catalytic activity">
    <reaction evidence="25">
        <text>[GlcNAc-(1-&gt;4)-Mur2Ac(oyl-L-Ala-gamma-D-Glu-L-Lys-D-Ala-D-Ala)](n)-di-trans,octa-cis-undecaprenyl diphosphate + beta-D-GlcNAc-(1-&gt;4)-Mur2Ac(oyl-L-Ala-gamma-D-Glu-L-Lys-D-Ala-D-Ala)-di-trans,octa-cis-undecaprenyl diphosphate = [GlcNAc-(1-&gt;4)-Mur2Ac(oyl-L-Ala-gamma-D-Glu-L-Lys-D-Ala-D-Ala)](n+1)-di-trans,octa-cis-undecaprenyl diphosphate + di-trans,octa-cis-undecaprenyl diphosphate + H(+)</text>
        <dbReference type="Rhea" id="RHEA:23708"/>
        <dbReference type="Rhea" id="RHEA-COMP:9602"/>
        <dbReference type="Rhea" id="RHEA-COMP:9603"/>
        <dbReference type="ChEBI" id="CHEBI:15378"/>
        <dbReference type="ChEBI" id="CHEBI:58405"/>
        <dbReference type="ChEBI" id="CHEBI:60033"/>
        <dbReference type="ChEBI" id="CHEBI:78435"/>
        <dbReference type="EC" id="2.4.99.28"/>
    </reaction>
</comment>
<comment type="pathway">
    <text evidence="26">Glycan biosynthesis.</text>
</comment>
<dbReference type="UniPathway" id="UPA00219"/>
<evidence type="ECO:0000256" key="23">
    <source>
        <dbReference type="ARBA" id="ARBA00034000"/>
    </source>
</evidence>
<keyword evidence="8" id="KW-0997">Cell inner membrane</keyword>
<protein>
    <recommendedName>
        <fullName evidence="6">Penicillin-binding protein 1A</fullName>
        <ecNumber evidence="24">2.4.99.28</ecNumber>
        <ecNumber evidence="5">3.4.16.4</ecNumber>
    </recommendedName>
</protein>
<dbReference type="InterPro" id="IPR001264">
    <property type="entry name" value="Glyco_trans_51"/>
</dbReference>
<dbReference type="GO" id="GO:0071555">
    <property type="term" value="P:cell wall organization"/>
    <property type="evidence" value="ECO:0007669"/>
    <property type="project" value="UniProtKB-KW"/>
</dbReference>
<evidence type="ECO:0000256" key="7">
    <source>
        <dbReference type="ARBA" id="ARBA00022475"/>
    </source>
</evidence>
<dbReference type="GO" id="GO:0009002">
    <property type="term" value="F:serine-type D-Ala-D-Ala carboxypeptidase activity"/>
    <property type="evidence" value="ECO:0007669"/>
    <property type="project" value="UniProtKB-EC"/>
</dbReference>
<dbReference type="GO" id="GO:0046677">
    <property type="term" value="P:response to antibiotic"/>
    <property type="evidence" value="ECO:0007669"/>
    <property type="project" value="UniProtKB-KW"/>
</dbReference>
<keyword evidence="31" id="KW-1185">Reference proteome</keyword>
<evidence type="ECO:0000256" key="26">
    <source>
        <dbReference type="ARBA" id="ARBA00060592"/>
    </source>
</evidence>
<evidence type="ECO:0000256" key="3">
    <source>
        <dbReference type="ARBA" id="ARBA00007090"/>
    </source>
</evidence>
<dbReference type="GO" id="GO:0008360">
    <property type="term" value="P:regulation of cell shape"/>
    <property type="evidence" value="ECO:0007669"/>
    <property type="project" value="UniProtKB-KW"/>
</dbReference>
<dbReference type="GO" id="GO:0030288">
    <property type="term" value="C:outer membrane-bounded periplasmic space"/>
    <property type="evidence" value="ECO:0007669"/>
    <property type="project" value="TreeGrafter"/>
</dbReference>
<evidence type="ECO:0000256" key="1">
    <source>
        <dbReference type="ARBA" id="ARBA00004249"/>
    </source>
</evidence>
<dbReference type="Gene3D" id="3.40.710.10">
    <property type="entry name" value="DD-peptidase/beta-lactamase superfamily"/>
    <property type="match status" value="2"/>
</dbReference>
<dbReference type="GO" id="GO:0008658">
    <property type="term" value="F:penicillin binding"/>
    <property type="evidence" value="ECO:0007669"/>
    <property type="project" value="InterPro"/>
</dbReference>
<keyword evidence="15" id="KW-0133">Cell shape</keyword>
<evidence type="ECO:0000256" key="6">
    <source>
        <dbReference type="ARBA" id="ARBA00018638"/>
    </source>
</evidence>
<dbReference type="EC" id="2.4.99.28" evidence="24"/>
<evidence type="ECO:0000256" key="2">
    <source>
        <dbReference type="ARBA" id="ARBA00004752"/>
    </source>
</evidence>
<dbReference type="AlphaFoldDB" id="A0A1P8KEV8"/>
<evidence type="ECO:0000256" key="15">
    <source>
        <dbReference type="ARBA" id="ARBA00022960"/>
    </source>
</evidence>
<sequence>MPMQMPIQFQGPWPKRVLQVALALAALGLVLLLVATAFFYTQLPDTASLSNYQPKQPLRVFTADGVEMGGFGAERRVYQRIDQIPALMKDSLLAVEDSRFYSHGGLDPIGVGRALVAIVTGGRMQGASTITQQVARTFFLSRSRTLERKLKEAMLAYRIEAQLSKDQILELYMNQIYLGARSYGFEAAAQTYFGKTLSALSPAECAMLAGLPQNPYFANPIQNLDRARARQIVALGRMRSQEVIDGGQYAAALLEKLVVRKPHDVDVHAEYAAEMVRQQVYAQYGELSYTTGLNVTTTLRAAEQQAAYKALRRTLVEHSLRQVWRGPEGQINLADSLKDENPAVAQALADFDDDEDLRLAIVTRASTKAVTLVLGSGEVVTVDGAGLRPAQSGLADSAPAKLRVRRGAVVRVLQQGKAWSLVQWPETEGALVALDPANGEIRALVGGFDFHRNQFNHVTQGWRQPGSSYKPFIYSGAIENGVQPETLINDAPLQNVGDWAPENDDGSTDGPITLRQALARSKNLVSIRLVQLLSPQGAREWTSRFGFDIERQPDNLTQALGTGSTNPLQLAGAYAVLANGGYRVSPLLIQRIARASGEVVFEAPPPAVLDESQRAIPARNAFMVSSLLQEVTRSGTAARAQATLKRPDLYGKTGTTDDVVDAWFAGYQPGLVAVVWVGYDIPRSLGSRASGSALALPAWIDFMATALKGVPVQEVQPPEGVVRSGSDWRYSEWNWGGFITSLGVDSPAISPALAVHPGEPAPPSTNRPIVITPPG</sequence>
<dbReference type="GO" id="GO:0006508">
    <property type="term" value="P:proteolysis"/>
    <property type="evidence" value="ECO:0007669"/>
    <property type="project" value="UniProtKB-KW"/>
</dbReference>
<keyword evidence="18" id="KW-1133">Transmembrane helix</keyword>
<dbReference type="InterPro" id="IPR036950">
    <property type="entry name" value="PBP_transglycosylase"/>
</dbReference>
<comment type="catalytic activity">
    <reaction evidence="23">
        <text>Preferential cleavage: (Ac)2-L-Lys-D-Ala-|-D-Ala. Also transpeptidation of peptidyl-alanyl moieties that are N-acyl substituents of D-alanine.</text>
        <dbReference type="EC" id="3.4.16.4"/>
    </reaction>
</comment>
<evidence type="ECO:0000256" key="11">
    <source>
        <dbReference type="ARBA" id="ARBA00022676"/>
    </source>
</evidence>
<keyword evidence="17" id="KW-0573">Peptidoglycan synthesis</keyword>
<comment type="similarity">
    <text evidence="3">In the C-terminal section; belongs to the transpeptidase family.</text>
</comment>
<dbReference type="Proteomes" id="UP000186110">
    <property type="component" value="Chromosome"/>
</dbReference>
<feature type="domain" description="Penicillin-binding protein transpeptidase" evidence="27">
    <location>
        <begin position="429"/>
        <end position="670"/>
    </location>
</feature>
<dbReference type="Pfam" id="PF00912">
    <property type="entry name" value="Transgly"/>
    <property type="match status" value="1"/>
</dbReference>
<evidence type="ECO:0000256" key="14">
    <source>
        <dbReference type="ARBA" id="ARBA00022801"/>
    </source>
</evidence>
<dbReference type="PANTHER" id="PTHR32282:SF27">
    <property type="entry name" value="PENICILLIN-BINDING PROTEIN 1A"/>
    <property type="match status" value="1"/>
</dbReference>
<evidence type="ECO:0000256" key="5">
    <source>
        <dbReference type="ARBA" id="ARBA00012448"/>
    </source>
</evidence>
<dbReference type="NCBIfam" id="TIGR02074">
    <property type="entry name" value="PBP_1a_fam"/>
    <property type="match status" value="1"/>
</dbReference>
<evidence type="ECO:0000313" key="31">
    <source>
        <dbReference type="Proteomes" id="UP000186110"/>
    </source>
</evidence>
<evidence type="ECO:0000256" key="25">
    <source>
        <dbReference type="ARBA" id="ARBA00049902"/>
    </source>
</evidence>
<dbReference type="GO" id="GO:0005886">
    <property type="term" value="C:plasma membrane"/>
    <property type="evidence" value="ECO:0007669"/>
    <property type="project" value="UniProtKB-SubCell"/>
</dbReference>
<evidence type="ECO:0000256" key="10">
    <source>
        <dbReference type="ARBA" id="ARBA00022670"/>
    </source>
</evidence>
<dbReference type="SUPFAM" id="SSF53955">
    <property type="entry name" value="Lysozyme-like"/>
    <property type="match status" value="1"/>
</dbReference>
<reference evidence="30 31" key="1">
    <citation type="submission" date="2017-01" db="EMBL/GenBank/DDBJ databases">
        <authorList>
            <person name="Mah S.A."/>
            <person name="Swanson W.J."/>
            <person name="Moy G.W."/>
            <person name="Vacquier V.D."/>
        </authorList>
    </citation>
    <scope>NUCLEOTIDE SEQUENCE [LARGE SCALE GENOMIC DNA]</scope>
    <source>
        <strain evidence="30 31">DSM 22694</strain>
    </source>
</reference>
<evidence type="ECO:0000256" key="24">
    <source>
        <dbReference type="ARBA" id="ARBA00044770"/>
    </source>
</evidence>
<evidence type="ECO:0000259" key="29">
    <source>
        <dbReference type="Pfam" id="PF17092"/>
    </source>
</evidence>
<evidence type="ECO:0000256" key="22">
    <source>
        <dbReference type="ARBA" id="ARBA00023316"/>
    </source>
</evidence>
<dbReference type="InterPro" id="IPR031376">
    <property type="entry name" value="PCB_OB"/>
</dbReference>
<keyword evidence="9" id="KW-0121">Carboxypeptidase</keyword>
<dbReference type="FunFam" id="1.10.3810.10:FF:000003">
    <property type="entry name" value="Penicillin-binding protein 1a"/>
    <property type="match status" value="1"/>
</dbReference>
<evidence type="ECO:0000256" key="18">
    <source>
        <dbReference type="ARBA" id="ARBA00022989"/>
    </source>
</evidence>
<dbReference type="Pfam" id="PF00905">
    <property type="entry name" value="Transpeptidase"/>
    <property type="match status" value="1"/>
</dbReference>
<evidence type="ECO:0000259" key="27">
    <source>
        <dbReference type="Pfam" id="PF00905"/>
    </source>
</evidence>
<gene>
    <name evidence="30" type="ORF">RS694_19925</name>
</gene>
<evidence type="ECO:0000256" key="9">
    <source>
        <dbReference type="ARBA" id="ARBA00022645"/>
    </source>
</evidence>
<evidence type="ECO:0000256" key="17">
    <source>
        <dbReference type="ARBA" id="ARBA00022984"/>
    </source>
</evidence>
<dbReference type="GO" id="GO:0009252">
    <property type="term" value="P:peptidoglycan biosynthetic process"/>
    <property type="evidence" value="ECO:0007669"/>
    <property type="project" value="UniProtKB-UniPathway"/>
</dbReference>
<evidence type="ECO:0000256" key="19">
    <source>
        <dbReference type="ARBA" id="ARBA00023136"/>
    </source>
</evidence>
<dbReference type="Pfam" id="PF17092">
    <property type="entry name" value="PCB_OB"/>
    <property type="match status" value="1"/>
</dbReference>
<keyword evidence="14" id="KW-0378">Hydrolase</keyword>
<feature type="domain" description="Penicillin-binding protein OB-like" evidence="29">
    <location>
        <begin position="324"/>
        <end position="426"/>
    </location>
</feature>
<dbReference type="Gene3D" id="1.10.3810.10">
    <property type="entry name" value="Biosynthetic peptidoglycan transglycosylase-like"/>
    <property type="match status" value="1"/>
</dbReference>
<comment type="pathway">
    <text evidence="2">Cell wall biogenesis; peptidoglycan biosynthesis.</text>
</comment>
<keyword evidence="20" id="KW-0046">Antibiotic resistance</keyword>
<dbReference type="InterPro" id="IPR001460">
    <property type="entry name" value="PCN-bd_Tpept"/>
</dbReference>
<evidence type="ECO:0000313" key="30">
    <source>
        <dbReference type="EMBL" id="APW44563.1"/>
    </source>
</evidence>
<comment type="subcellular location">
    <subcellularLocation>
        <location evidence="1">Cell inner membrane</location>
        <topology evidence="1">Single-pass type II membrane protein</topology>
    </subcellularLocation>
</comment>
<comment type="similarity">
    <text evidence="4">In the N-terminal section; belongs to the glycosyltransferase 51 family.</text>
</comment>
<dbReference type="GO" id="GO:0008955">
    <property type="term" value="F:peptidoglycan glycosyltransferase activity"/>
    <property type="evidence" value="ECO:0007669"/>
    <property type="project" value="UniProtKB-EC"/>
</dbReference>
<keyword evidence="11" id="KW-0328">Glycosyltransferase</keyword>